<gene>
    <name evidence="1" type="ORF">JJD71_28660</name>
</gene>
<keyword evidence="2" id="KW-1185">Reference proteome</keyword>
<sequence length="140" mass="16872">MNDKLSPFRDAIFYRYRQRYTLEMIKLWLSEVHKLSVCISAIARCINRSMRAVSGFNRIDSDDEYNYYRSKATARRQNRNYKRHLSRSLGLIEHYRDKYNYTAREIHEHLTDLGIITSLSSIHRAIRLINERKKNEISKK</sequence>
<evidence type="ECO:0008006" key="3">
    <source>
        <dbReference type="Google" id="ProtNLM"/>
    </source>
</evidence>
<evidence type="ECO:0000313" key="2">
    <source>
        <dbReference type="Proteomes" id="UP000620382"/>
    </source>
</evidence>
<name>A0ABS1H2D5_9PSED</name>
<dbReference type="Proteomes" id="UP000620382">
    <property type="component" value="Unassembled WGS sequence"/>
</dbReference>
<comment type="caution">
    <text evidence="1">The sequence shown here is derived from an EMBL/GenBank/DDBJ whole genome shotgun (WGS) entry which is preliminary data.</text>
</comment>
<protein>
    <recommendedName>
        <fullName evidence="3">Transposase</fullName>
    </recommendedName>
</protein>
<dbReference type="GeneID" id="55543059"/>
<reference evidence="1 2" key="1">
    <citation type="submission" date="2021-01" db="EMBL/GenBank/DDBJ databases">
        <title>Antibiotic resistance and phylogeny of Pseudomonas spp. isolated over three decades from chicken meat in the Norwegian food chain.</title>
        <authorList>
            <person name="Moen B."/>
        </authorList>
    </citation>
    <scope>NUCLEOTIDE SEQUENCE [LARGE SCALE GENOMIC DNA]</scope>
    <source>
        <strain evidence="1 2">MF6766</strain>
    </source>
</reference>
<accession>A0ABS1H2D5</accession>
<proteinExistence type="predicted"/>
<dbReference type="EMBL" id="JAENSR010000015">
    <property type="protein sequence ID" value="MBK3463039.1"/>
    <property type="molecule type" value="Genomic_DNA"/>
</dbReference>
<evidence type="ECO:0000313" key="1">
    <source>
        <dbReference type="EMBL" id="MBK3463039.1"/>
    </source>
</evidence>
<organism evidence="1 2">
    <name type="scientific">Pseudomonas haemolytica</name>
    <dbReference type="NCBI Taxonomy" id="2600065"/>
    <lineage>
        <taxon>Bacteria</taxon>
        <taxon>Pseudomonadati</taxon>
        <taxon>Pseudomonadota</taxon>
        <taxon>Gammaproteobacteria</taxon>
        <taxon>Pseudomonadales</taxon>
        <taxon>Pseudomonadaceae</taxon>
        <taxon>Pseudomonas</taxon>
    </lineage>
</organism>
<dbReference type="RefSeq" id="WP_139273519.1">
    <property type="nucleotide sequence ID" value="NZ_JAENSR010000015.1"/>
</dbReference>